<evidence type="ECO:0000256" key="3">
    <source>
        <dbReference type="ARBA" id="ARBA00022723"/>
    </source>
</evidence>
<feature type="binding site" evidence="7">
    <location>
        <position position="84"/>
    </location>
    <ligand>
        <name>[2Fe-2S] cluster</name>
        <dbReference type="ChEBI" id="CHEBI:190135"/>
    </ligand>
</feature>
<evidence type="ECO:0000313" key="8">
    <source>
        <dbReference type="EMBL" id="GGJ06997.1"/>
    </source>
</evidence>
<keyword evidence="4 7" id="KW-0408">Iron</keyword>
<gene>
    <name evidence="8" type="ORF">GCM10010121_016810</name>
</gene>
<dbReference type="InterPro" id="IPR002023">
    <property type="entry name" value="NuoE-like"/>
</dbReference>
<reference evidence="8" key="2">
    <citation type="submission" date="2020-09" db="EMBL/GenBank/DDBJ databases">
        <authorList>
            <person name="Sun Q."/>
            <person name="Ohkuma M."/>
        </authorList>
    </citation>
    <scope>NUCLEOTIDE SEQUENCE</scope>
    <source>
        <strain evidence="8">JCM 3086</strain>
    </source>
</reference>
<dbReference type="AlphaFoldDB" id="A0A917KAI4"/>
<feature type="binding site" evidence="7">
    <location>
        <position position="125"/>
    </location>
    <ligand>
        <name>[2Fe-2S] cluster</name>
        <dbReference type="ChEBI" id="CHEBI:190135"/>
    </ligand>
</feature>
<evidence type="ECO:0000256" key="4">
    <source>
        <dbReference type="ARBA" id="ARBA00023004"/>
    </source>
</evidence>
<dbReference type="PANTHER" id="PTHR43342">
    <property type="entry name" value="NADH-QUINONE OXIDOREDUCTASE, E SUBUNIT"/>
    <property type="match status" value="1"/>
</dbReference>
<evidence type="ECO:0000256" key="6">
    <source>
        <dbReference type="ARBA" id="ARBA00034078"/>
    </source>
</evidence>
<dbReference type="InterPro" id="IPR041921">
    <property type="entry name" value="NuoE_N"/>
</dbReference>
<comment type="cofactor">
    <cofactor evidence="7">
        <name>[2Fe-2S] cluster</name>
        <dbReference type="ChEBI" id="CHEBI:190135"/>
    </cofactor>
    <text evidence="7">Binds 1 [2Fe-2S] cluster.</text>
</comment>
<accession>A0A917KAI4</accession>
<comment type="cofactor">
    <cofactor evidence="6">
        <name>[2Fe-2S] cluster</name>
        <dbReference type="ChEBI" id="CHEBI:190135"/>
    </cofactor>
</comment>
<dbReference type="InterPro" id="IPR036249">
    <property type="entry name" value="Thioredoxin-like_sf"/>
</dbReference>
<keyword evidence="2 7" id="KW-0001">2Fe-2S</keyword>
<dbReference type="RefSeq" id="WP_189310441.1">
    <property type="nucleotide sequence ID" value="NZ_BMQA01000004.1"/>
</dbReference>
<feature type="binding site" evidence="7">
    <location>
        <position position="129"/>
    </location>
    <ligand>
        <name>[2Fe-2S] cluster</name>
        <dbReference type="ChEBI" id="CHEBI:190135"/>
    </ligand>
</feature>
<dbReference type="Proteomes" id="UP000657574">
    <property type="component" value="Unassembled WGS sequence"/>
</dbReference>
<dbReference type="GO" id="GO:0016491">
    <property type="term" value="F:oxidoreductase activity"/>
    <property type="evidence" value="ECO:0007669"/>
    <property type="project" value="InterPro"/>
</dbReference>
<dbReference type="InterPro" id="IPR028431">
    <property type="entry name" value="NADP_DH_HndA-like"/>
</dbReference>
<comment type="similarity">
    <text evidence="1">Belongs to the complex I 24 kDa subunit family.</text>
</comment>
<protein>
    <submittedName>
        <fullName evidence="8">Formate dehydrogenase subunit gamma</fullName>
    </submittedName>
</protein>
<keyword evidence="3 7" id="KW-0479">Metal-binding</keyword>
<dbReference type="Pfam" id="PF01257">
    <property type="entry name" value="2Fe-2S_thioredx"/>
    <property type="match status" value="1"/>
</dbReference>
<reference evidence="8" key="1">
    <citation type="journal article" date="2014" name="Int. J. Syst. Evol. Microbiol.">
        <title>Complete genome sequence of Corynebacterium casei LMG S-19264T (=DSM 44701T), isolated from a smear-ripened cheese.</title>
        <authorList>
            <consortium name="US DOE Joint Genome Institute (JGI-PGF)"/>
            <person name="Walter F."/>
            <person name="Albersmeier A."/>
            <person name="Kalinowski J."/>
            <person name="Ruckert C."/>
        </authorList>
    </citation>
    <scope>NUCLEOTIDE SEQUENCE</scope>
    <source>
        <strain evidence="8">JCM 3086</strain>
    </source>
</reference>
<dbReference type="EMBL" id="BMQA01000004">
    <property type="protein sequence ID" value="GGJ06997.1"/>
    <property type="molecule type" value="Genomic_DNA"/>
</dbReference>
<feature type="binding site" evidence="7">
    <location>
        <position position="89"/>
    </location>
    <ligand>
        <name>[2Fe-2S] cluster</name>
        <dbReference type="ChEBI" id="CHEBI:190135"/>
    </ligand>
</feature>
<dbReference type="SUPFAM" id="SSF52833">
    <property type="entry name" value="Thioredoxin-like"/>
    <property type="match status" value="1"/>
</dbReference>
<dbReference type="NCBIfam" id="NF004638">
    <property type="entry name" value="PRK05988.1"/>
    <property type="match status" value="1"/>
</dbReference>
<evidence type="ECO:0000256" key="7">
    <source>
        <dbReference type="PIRSR" id="PIRSR000216-1"/>
    </source>
</evidence>
<dbReference type="Gene3D" id="3.40.30.10">
    <property type="entry name" value="Glutaredoxin"/>
    <property type="match status" value="1"/>
</dbReference>
<keyword evidence="9" id="KW-1185">Reference proteome</keyword>
<name>A0A917KAI4_9ACTN</name>
<proteinExistence type="inferred from homology"/>
<dbReference type="GO" id="GO:0051537">
    <property type="term" value="F:2 iron, 2 sulfur cluster binding"/>
    <property type="evidence" value="ECO:0007669"/>
    <property type="project" value="UniProtKB-KW"/>
</dbReference>
<dbReference type="PANTHER" id="PTHR43342:SF2">
    <property type="entry name" value="POTENTIAL NAD-REDUCING HYDROGENASE SUBUNIT"/>
    <property type="match status" value="1"/>
</dbReference>
<evidence type="ECO:0000313" key="9">
    <source>
        <dbReference type="Proteomes" id="UP000657574"/>
    </source>
</evidence>
<evidence type="ECO:0000256" key="2">
    <source>
        <dbReference type="ARBA" id="ARBA00022714"/>
    </source>
</evidence>
<sequence>MTTSVSDVTTEAAISAIVAAHRHQRGPLLEILHAIQSELGHVPKEAVPLLARELNLSRADVHGVVTFYHDFRDAPAGRTTVRICRAEACQALGASALVGCAEERTGLPLGRTSADGSVTVEQVFCLGNCALGPSVEVNGEVLGRMSAVRLRSILDEAVTS</sequence>
<organism evidence="8 9">
    <name type="scientific">Streptomyces brasiliensis</name>
    <dbReference type="NCBI Taxonomy" id="1954"/>
    <lineage>
        <taxon>Bacteria</taxon>
        <taxon>Bacillati</taxon>
        <taxon>Actinomycetota</taxon>
        <taxon>Actinomycetes</taxon>
        <taxon>Kitasatosporales</taxon>
        <taxon>Streptomycetaceae</taxon>
        <taxon>Streptomyces</taxon>
    </lineage>
</organism>
<keyword evidence="5 7" id="KW-0411">Iron-sulfur</keyword>
<comment type="caution">
    <text evidence="8">The sequence shown here is derived from an EMBL/GenBank/DDBJ whole genome shotgun (WGS) entry which is preliminary data.</text>
</comment>
<dbReference type="PROSITE" id="PS01099">
    <property type="entry name" value="COMPLEX1_24K"/>
    <property type="match status" value="1"/>
</dbReference>
<dbReference type="Gene3D" id="1.10.10.1590">
    <property type="entry name" value="NADH-quinone oxidoreductase subunit E"/>
    <property type="match status" value="1"/>
</dbReference>
<evidence type="ECO:0000256" key="5">
    <source>
        <dbReference type="ARBA" id="ARBA00023014"/>
    </source>
</evidence>
<dbReference type="CDD" id="cd03081">
    <property type="entry name" value="TRX_Fd_NuoE_FDH_gamma"/>
    <property type="match status" value="1"/>
</dbReference>
<evidence type="ECO:0000256" key="1">
    <source>
        <dbReference type="ARBA" id="ARBA00010643"/>
    </source>
</evidence>
<dbReference type="GO" id="GO:0046872">
    <property type="term" value="F:metal ion binding"/>
    <property type="evidence" value="ECO:0007669"/>
    <property type="project" value="UniProtKB-KW"/>
</dbReference>
<dbReference type="PIRSF" id="PIRSF000216">
    <property type="entry name" value="NADH_DH_24kDa"/>
    <property type="match status" value="1"/>
</dbReference>